<dbReference type="Gene3D" id="3.40.50.1980">
    <property type="entry name" value="Nitrogenase molybdenum iron protein domain"/>
    <property type="match status" value="2"/>
</dbReference>
<keyword evidence="6" id="KW-1185">Reference proteome</keyword>
<comment type="caution">
    <text evidence="5">The sequence shown here is derived from an EMBL/GenBank/DDBJ whole genome shotgun (WGS) entry which is preliminary data.</text>
</comment>
<evidence type="ECO:0000256" key="1">
    <source>
        <dbReference type="ARBA" id="ARBA00008814"/>
    </source>
</evidence>
<dbReference type="PANTHER" id="PTHR30535">
    <property type="entry name" value="VITAMIN B12-BINDING PROTEIN"/>
    <property type="match status" value="1"/>
</dbReference>
<feature type="region of interest" description="Disordered" evidence="2">
    <location>
        <begin position="27"/>
        <end position="48"/>
    </location>
</feature>
<dbReference type="EMBL" id="JANRHA010000001">
    <property type="protein sequence ID" value="MDG3013094.1"/>
    <property type="molecule type" value="Genomic_DNA"/>
</dbReference>
<dbReference type="Pfam" id="PF01497">
    <property type="entry name" value="Peripla_BP_2"/>
    <property type="match status" value="1"/>
</dbReference>
<evidence type="ECO:0000259" key="4">
    <source>
        <dbReference type="PROSITE" id="PS50983"/>
    </source>
</evidence>
<dbReference type="InterPro" id="IPR002491">
    <property type="entry name" value="ABC_transptr_periplasmic_BD"/>
</dbReference>
<dbReference type="InterPro" id="IPR050902">
    <property type="entry name" value="ABC_Transporter_SBP"/>
</dbReference>
<keyword evidence="3" id="KW-0732">Signal</keyword>
<feature type="chain" id="PRO_5040974913" evidence="3">
    <location>
        <begin position="26"/>
        <end position="324"/>
    </location>
</feature>
<evidence type="ECO:0000313" key="5">
    <source>
        <dbReference type="EMBL" id="MDG3013094.1"/>
    </source>
</evidence>
<organism evidence="5 6">
    <name type="scientific">Speluncibacter jeojiensis</name>
    <dbReference type="NCBI Taxonomy" id="2710754"/>
    <lineage>
        <taxon>Bacteria</taxon>
        <taxon>Bacillati</taxon>
        <taxon>Actinomycetota</taxon>
        <taxon>Actinomycetes</taxon>
        <taxon>Mycobacteriales</taxon>
        <taxon>Speluncibacteraceae</taxon>
        <taxon>Speluncibacter</taxon>
    </lineage>
</organism>
<name>A0A9X4LXH4_9ACTN</name>
<feature type="signal peptide" evidence="3">
    <location>
        <begin position="1"/>
        <end position="25"/>
    </location>
</feature>
<dbReference type="PANTHER" id="PTHR30535:SF36">
    <property type="entry name" value="HIGH-AFFINITY HEME UPTAKE SYSTEM PROTEIN ISDE"/>
    <property type="match status" value="1"/>
</dbReference>
<dbReference type="SUPFAM" id="SSF53807">
    <property type="entry name" value="Helical backbone' metal receptor"/>
    <property type="match status" value="1"/>
</dbReference>
<accession>A0A9X4LXH4</accession>
<reference evidence="5" key="1">
    <citation type="submission" date="2022-08" db="EMBL/GenBank/DDBJ databases">
        <title>Genome analysis of Corynebacteriales strain.</title>
        <authorList>
            <person name="Lee S.D."/>
        </authorList>
    </citation>
    <scope>NUCLEOTIDE SEQUENCE</scope>
    <source>
        <strain evidence="5">D3-21</strain>
    </source>
</reference>
<comment type="similarity">
    <text evidence="1">Belongs to the bacterial solute-binding protein 8 family.</text>
</comment>
<dbReference type="Proteomes" id="UP001152755">
    <property type="component" value="Unassembled WGS sequence"/>
</dbReference>
<protein>
    <submittedName>
        <fullName evidence="5">ABC transporter substrate-binding protein</fullName>
    </submittedName>
</protein>
<evidence type="ECO:0000256" key="2">
    <source>
        <dbReference type="SAM" id="MobiDB-lite"/>
    </source>
</evidence>
<dbReference type="PROSITE" id="PS50983">
    <property type="entry name" value="FE_B12_PBP"/>
    <property type="match status" value="1"/>
</dbReference>
<dbReference type="GO" id="GO:0071281">
    <property type="term" value="P:cellular response to iron ion"/>
    <property type="evidence" value="ECO:0007669"/>
    <property type="project" value="TreeGrafter"/>
</dbReference>
<feature type="compositionally biased region" description="Low complexity" evidence="2">
    <location>
        <begin position="27"/>
        <end position="45"/>
    </location>
</feature>
<evidence type="ECO:0000256" key="3">
    <source>
        <dbReference type="SAM" id="SignalP"/>
    </source>
</evidence>
<gene>
    <name evidence="5" type="ORF">NVS88_00790</name>
</gene>
<feature type="domain" description="Fe/B12 periplasmic-binding" evidence="4">
    <location>
        <begin position="67"/>
        <end position="324"/>
    </location>
</feature>
<dbReference type="AlphaFoldDB" id="A0A9X4LXH4"/>
<dbReference type="PROSITE" id="PS51257">
    <property type="entry name" value="PROKAR_LIPOPROTEIN"/>
    <property type="match status" value="1"/>
</dbReference>
<sequence length="324" mass="32802">MRFRPASMAPLAICLALACGMTACGTDTSAPTRPASSADAAAPADPGDDTAKLEQALAQFPATPPRTVVAASVPLAEVLTLLDIPVAGVPSTTTQQLPAALDGVPRIGSTMAPDVEKIVDLAPDLVLAAGSSRSAIEAGLAPTGASAVFLDTDSFGDLEFAVRVLGTAFDRKPQADKLLGAMHGHESALAEAGAGSPAPKVLMLIGAADSFMVMNGDTFLGSLIDLSGADNVADSALRATETYSAVNLENIIAAAPDVLLVLRSGDVAEGQAAFDAAVAKNPAWKSLPAYAAGRIHVLDYATFGYTSLGRLDSAVPALTCLLHP</sequence>
<evidence type="ECO:0000313" key="6">
    <source>
        <dbReference type="Proteomes" id="UP001152755"/>
    </source>
</evidence>
<dbReference type="RefSeq" id="WP_332518922.1">
    <property type="nucleotide sequence ID" value="NZ_JANRHA010000001.1"/>
</dbReference>
<proteinExistence type="inferred from homology"/>